<sequence>MMNGSTVSIERRRPFTFQPARAKSSERKCFRQKVKEENWSLDSDCARIPVFRTIETNYTFTHSQLSRSSALLRGLWHDAVVCCQAKQEELEHWLLLIFLPRDTSMCDEALRSVNECRFPARSKQTVGRSSGTWFRELPSQTLNLTPGKSKLRLTLCKPWNRYRVFVLFRVVHSSCC</sequence>
<organism evidence="1 2">
    <name type="scientific">Trichuris muris</name>
    <name type="common">Mouse whipworm</name>
    <dbReference type="NCBI Taxonomy" id="70415"/>
    <lineage>
        <taxon>Eukaryota</taxon>
        <taxon>Metazoa</taxon>
        <taxon>Ecdysozoa</taxon>
        <taxon>Nematoda</taxon>
        <taxon>Enoplea</taxon>
        <taxon>Dorylaimia</taxon>
        <taxon>Trichinellida</taxon>
        <taxon>Trichuridae</taxon>
        <taxon>Trichuris</taxon>
    </lineage>
</organism>
<accession>A0A5S6R3Q4</accession>
<dbReference type="Proteomes" id="UP000046395">
    <property type="component" value="Unassembled WGS sequence"/>
</dbReference>
<reference evidence="2" key="1">
    <citation type="submission" date="2019-12" db="UniProtKB">
        <authorList>
            <consortium name="WormBaseParasite"/>
        </authorList>
    </citation>
    <scope>IDENTIFICATION</scope>
</reference>
<keyword evidence="1" id="KW-1185">Reference proteome</keyword>
<name>A0A5S6R3Q4_TRIMR</name>
<evidence type="ECO:0000313" key="2">
    <source>
        <dbReference type="WBParaSite" id="TMUE_3000013817.1"/>
    </source>
</evidence>
<dbReference type="WBParaSite" id="TMUE_3000013817.1">
    <property type="protein sequence ID" value="TMUE_3000013817.1"/>
    <property type="gene ID" value="WBGene00287194"/>
</dbReference>
<protein>
    <submittedName>
        <fullName evidence="2">Uncharacterized protein</fullName>
    </submittedName>
</protein>
<evidence type="ECO:0000313" key="1">
    <source>
        <dbReference type="Proteomes" id="UP000046395"/>
    </source>
</evidence>
<dbReference type="AlphaFoldDB" id="A0A5S6R3Q4"/>
<proteinExistence type="predicted"/>